<accession>A0A3M2SAD0</accession>
<proteinExistence type="predicted"/>
<keyword evidence="1" id="KW-0472">Membrane</keyword>
<gene>
    <name evidence="2" type="ORF">CDV36_006222</name>
</gene>
<keyword evidence="3" id="KW-1185">Reference proteome</keyword>
<protein>
    <submittedName>
        <fullName evidence="2">Uncharacterized protein</fullName>
    </submittedName>
</protein>
<evidence type="ECO:0000256" key="1">
    <source>
        <dbReference type="SAM" id="Phobius"/>
    </source>
</evidence>
<dbReference type="EMBL" id="NKUJ01000092">
    <property type="protein sequence ID" value="RMJ14115.1"/>
    <property type="molecule type" value="Genomic_DNA"/>
</dbReference>
<feature type="transmembrane region" description="Helical" evidence="1">
    <location>
        <begin position="12"/>
        <end position="33"/>
    </location>
</feature>
<dbReference type="Proteomes" id="UP000277212">
    <property type="component" value="Unassembled WGS sequence"/>
</dbReference>
<organism evidence="2 3">
    <name type="scientific">Fusarium kuroshium</name>
    <dbReference type="NCBI Taxonomy" id="2010991"/>
    <lineage>
        <taxon>Eukaryota</taxon>
        <taxon>Fungi</taxon>
        <taxon>Dikarya</taxon>
        <taxon>Ascomycota</taxon>
        <taxon>Pezizomycotina</taxon>
        <taxon>Sordariomycetes</taxon>
        <taxon>Hypocreomycetidae</taxon>
        <taxon>Hypocreales</taxon>
        <taxon>Nectriaceae</taxon>
        <taxon>Fusarium</taxon>
        <taxon>Fusarium solani species complex</taxon>
    </lineage>
</organism>
<keyword evidence="1" id="KW-0812">Transmembrane</keyword>
<comment type="caution">
    <text evidence="2">The sequence shown here is derived from an EMBL/GenBank/DDBJ whole genome shotgun (WGS) entry which is preliminary data.</text>
</comment>
<keyword evidence="1" id="KW-1133">Transmembrane helix</keyword>
<evidence type="ECO:0000313" key="3">
    <source>
        <dbReference type="Proteomes" id="UP000277212"/>
    </source>
</evidence>
<sequence>MMRPAGTKDFNVHMCCAVLRVPVCTVAALSLFFPLPPISSHPFPSIIRDGRKASFATLHFLSLHPSL</sequence>
<dbReference type="AlphaFoldDB" id="A0A3M2SAD0"/>
<evidence type="ECO:0000313" key="2">
    <source>
        <dbReference type="EMBL" id="RMJ14115.1"/>
    </source>
</evidence>
<reference evidence="2 3" key="1">
    <citation type="submission" date="2017-06" db="EMBL/GenBank/DDBJ databases">
        <title>Comparative genomic analysis of Ambrosia Fusariam Clade fungi.</title>
        <authorList>
            <person name="Stajich J.E."/>
            <person name="Carrillo J."/>
            <person name="Kijimoto T."/>
            <person name="Eskalen A."/>
            <person name="O'Donnell K."/>
            <person name="Kasson M."/>
        </authorList>
    </citation>
    <scope>NUCLEOTIDE SEQUENCE [LARGE SCALE GENOMIC DNA]</scope>
    <source>
        <strain evidence="2">UCR3666</strain>
    </source>
</reference>
<name>A0A3M2SAD0_9HYPO</name>